<dbReference type="PANTHER" id="PTHR11487">
    <property type="entry name" value="THIOESTERASE"/>
    <property type="match status" value="1"/>
</dbReference>
<dbReference type="GO" id="GO:0008610">
    <property type="term" value="P:lipid biosynthetic process"/>
    <property type="evidence" value="ECO:0007669"/>
    <property type="project" value="TreeGrafter"/>
</dbReference>
<dbReference type="Pfam" id="PF00975">
    <property type="entry name" value="Thioesterase"/>
    <property type="match status" value="1"/>
</dbReference>
<gene>
    <name evidence="3" type="ordered locus">bgla_1p1590</name>
</gene>
<protein>
    <submittedName>
        <fullName evidence="3">Thioesterase</fullName>
    </submittedName>
</protein>
<dbReference type="HOGENOM" id="CLU_070456_1_1_4"/>
<keyword evidence="4" id="KW-1185">Reference proteome</keyword>
<organism evidence="3 4">
    <name type="scientific">Burkholderia gladioli (strain BSR3)</name>
    <dbReference type="NCBI Taxonomy" id="999541"/>
    <lineage>
        <taxon>Bacteria</taxon>
        <taxon>Pseudomonadati</taxon>
        <taxon>Pseudomonadota</taxon>
        <taxon>Betaproteobacteria</taxon>
        <taxon>Burkholderiales</taxon>
        <taxon>Burkholderiaceae</taxon>
        <taxon>Burkholderia</taxon>
    </lineage>
</organism>
<evidence type="ECO:0000313" key="3">
    <source>
        <dbReference type="EMBL" id="AEA65550.1"/>
    </source>
</evidence>
<proteinExistence type="inferred from homology"/>
<dbReference type="Proteomes" id="UP000008316">
    <property type="component" value="Plasmid bgla_1p"/>
</dbReference>
<accession>F2LRQ6</accession>
<sequence length="253" mass="27891">MTVPNPWLIRAPNPNAPLRLFCFSYAGGSAADFLPWRAALAPRIDVCPLQLPGRGARLREAPLLSPADVVEAALDAVREHLDRPFACFGHSLGALLAFEFARRCRELGLREPARLMVSGCGAPACRHDTEPLHLMDDKTLMAALRRYNGTPVQVLENPELMELVMPTLRADFELVSNYAYRRLPALDLPLSVLAGRADSHVSAEQAEAWRAETRAASELHWFDGDHFFIREHQAEVLERVASALSATPGLVPA</sequence>
<comment type="similarity">
    <text evidence="1">Belongs to the thioesterase family.</text>
</comment>
<dbReference type="InterPro" id="IPR012223">
    <property type="entry name" value="TEII"/>
</dbReference>
<reference evidence="3 4" key="1">
    <citation type="journal article" date="2011" name="J. Bacteriol.">
        <title>Complete genome sequence of Burkholderia gladioli BSR3.</title>
        <authorList>
            <person name="Seo Y.S."/>
            <person name="Lim J."/>
            <person name="Choi B.S."/>
            <person name="Kim H."/>
            <person name="Goo E."/>
            <person name="Lee B."/>
            <person name="Lim J.S."/>
            <person name="Choi I.Y."/>
            <person name="Moon J.S."/>
            <person name="Kim J."/>
            <person name="Hwang I."/>
        </authorList>
    </citation>
    <scope>NUCLEOTIDE SEQUENCE [LARGE SCALE GENOMIC DNA]</scope>
    <source>
        <strain evidence="4">BSR3</strain>
    </source>
</reference>
<geneLocation type="plasmid" evidence="3 4">
    <name>bgla_1p</name>
</geneLocation>
<dbReference type="InterPro" id="IPR001031">
    <property type="entry name" value="Thioesterase"/>
</dbReference>
<dbReference type="InterPro" id="IPR029058">
    <property type="entry name" value="AB_hydrolase_fold"/>
</dbReference>
<dbReference type="AlphaFoldDB" id="F2LRQ6"/>
<evidence type="ECO:0000259" key="2">
    <source>
        <dbReference type="Pfam" id="PF00975"/>
    </source>
</evidence>
<dbReference type="Gene3D" id="3.40.50.1820">
    <property type="entry name" value="alpha/beta hydrolase"/>
    <property type="match status" value="1"/>
</dbReference>
<evidence type="ECO:0000256" key="1">
    <source>
        <dbReference type="ARBA" id="ARBA00007169"/>
    </source>
</evidence>
<evidence type="ECO:0000313" key="4">
    <source>
        <dbReference type="Proteomes" id="UP000008316"/>
    </source>
</evidence>
<dbReference type="SUPFAM" id="SSF53474">
    <property type="entry name" value="alpha/beta-Hydrolases"/>
    <property type="match status" value="1"/>
</dbReference>
<keyword evidence="3" id="KW-0614">Plasmid</keyword>
<dbReference type="RefSeq" id="WP_013699928.1">
    <property type="nucleotide sequence ID" value="NC_015382.1"/>
</dbReference>
<dbReference type="EMBL" id="CP002601">
    <property type="protein sequence ID" value="AEA65550.1"/>
    <property type="molecule type" value="Genomic_DNA"/>
</dbReference>
<name>F2LRQ6_BURGS</name>
<feature type="domain" description="Thioesterase" evidence="2">
    <location>
        <begin position="19"/>
        <end position="241"/>
    </location>
</feature>
<dbReference type="PANTHER" id="PTHR11487:SF0">
    <property type="entry name" value="S-ACYL FATTY ACID SYNTHASE THIOESTERASE, MEDIUM CHAIN"/>
    <property type="match status" value="1"/>
</dbReference>
<dbReference type="KEGG" id="bgd:bgla_1p1590"/>